<dbReference type="OrthoDB" id="1741410at2759"/>
<evidence type="ECO:0000256" key="1">
    <source>
        <dbReference type="SAM" id="MobiDB-lite"/>
    </source>
</evidence>
<dbReference type="Proteomes" id="UP000326396">
    <property type="component" value="Linkage Group LG19"/>
</dbReference>
<keyword evidence="3" id="KW-1185">Reference proteome</keyword>
<feature type="region of interest" description="Disordered" evidence="1">
    <location>
        <begin position="1"/>
        <end position="26"/>
    </location>
</feature>
<gene>
    <name evidence="2" type="ORF">E3N88_20369</name>
</gene>
<name>A0A5N6NGS9_9ASTR</name>
<accession>A0A5N6NGS9</accession>
<feature type="compositionally biased region" description="Pro residues" evidence="1">
    <location>
        <begin position="200"/>
        <end position="212"/>
    </location>
</feature>
<dbReference type="EMBL" id="SZYD01000011">
    <property type="protein sequence ID" value="KAD4888296.1"/>
    <property type="molecule type" value="Genomic_DNA"/>
</dbReference>
<feature type="region of interest" description="Disordered" evidence="1">
    <location>
        <begin position="192"/>
        <end position="212"/>
    </location>
</feature>
<evidence type="ECO:0000313" key="3">
    <source>
        <dbReference type="Proteomes" id="UP000326396"/>
    </source>
</evidence>
<dbReference type="AlphaFoldDB" id="A0A5N6NGS9"/>
<reference evidence="2 3" key="1">
    <citation type="submission" date="2019-05" db="EMBL/GenBank/DDBJ databases">
        <title>Mikania micrantha, genome provides insights into the molecular mechanism of rapid growth.</title>
        <authorList>
            <person name="Liu B."/>
        </authorList>
    </citation>
    <scope>NUCLEOTIDE SEQUENCE [LARGE SCALE GENOMIC DNA]</scope>
    <source>
        <strain evidence="2">NLD-2019</strain>
        <tissue evidence="2">Leaf</tissue>
    </source>
</reference>
<protein>
    <submittedName>
        <fullName evidence="2">Uncharacterized protein</fullName>
    </submittedName>
</protein>
<comment type="caution">
    <text evidence="2">The sequence shown here is derived from an EMBL/GenBank/DDBJ whole genome shotgun (WGS) entry which is preliminary data.</text>
</comment>
<organism evidence="2 3">
    <name type="scientific">Mikania micrantha</name>
    <name type="common">bitter vine</name>
    <dbReference type="NCBI Taxonomy" id="192012"/>
    <lineage>
        <taxon>Eukaryota</taxon>
        <taxon>Viridiplantae</taxon>
        <taxon>Streptophyta</taxon>
        <taxon>Embryophyta</taxon>
        <taxon>Tracheophyta</taxon>
        <taxon>Spermatophyta</taxon>
        <taxon>Magnoliopsida</taxon>
        <taxon>eudicotyledons</taxon>
        <taxon>Gunneridae</taxon>
        <taxon>Pentapetalae</taxon>
        <taxon>asterids</taxon>
        <taxon>campanulids</taxon>
        <taxon>Asterales</taxon>
        <taxon>Asteraceae</taxon>
        <taxon>Asteroideae</taxon>
        <taxon>Heliantheae alliance</taxon>
        <taxon>Eupatorieae</taxon>
        <taxon>Mikania</taxon>
    </lineage>
</organism>
<proteinExistence type="predicted"/>
<evidence type="ECO:0000313" key="2">
    <source>
        <dbReference type="EMBL" id="KAD4888296.1"/>
    </source>
</evidence>
<sequence length="212" mass="24034">MPQQEGVDQMPQQQGPPLDPESLTQSQHEWLRFEPESATAMRCRRILRMSVPTPRCIDWGLLADAGEAVRARAILGEDTSWTRLFDLADLLTYRLITVEFLSTFRYIAHQPAVREEEDEELPDIEFSLGGQHHAMSIERFAVQLGLYYESETVREDFIQGLTQGEEGLSWRLIAKIDSSISDLETCVPPDAWEQDVIRKPSPPLGSNPGVKP</sequence>